<dbReference type="RefSeq" id="WP_035581257.1">
    <property type="nucleotide sequence ID" value="NZ_ARYJ01000005.1"/>
</dbReference>
<evidence type="ECO:0000259" key="2">
    <source>
        <dbReference type="PROSITE" id="PS51819"/>
    </source>
</evidence>
<gene>
    <name evidence="3" type="ORF">HJA_09119</name>
</gene>
<dbReference type="GO" id="GO:0004493">
    <property type="term" value="F:methylmalonyl-CoA epimerase activity"/>
    <property type="evidence" value="ECO:0007669"/>
    <property type="project" value="TreeGrafter"/>
</dbReference>
<dbReference type="STRING" id="1280952.HJA_09119"/>
<keyword evidence="4" id="KW-1185">Reference proteome</keyword>
<dbReference type="OrthoDB" id="4373689at2"/>
<evidence type="ECO:0000256" key="1">
    <source>
        <dbReference type="ARBA" id="ARBA00022723"/>
    </source>
</evidence>
<reference evidence="3 4" key="1">
    <citation type="journal article" date="2014" name="Antonie Van Leeuwenhoek">
        <title>Hyphomonas beringensis sp. nov. and Hyphomonas chukchiensis sp. nov., isolated from surface seawater of the Bering Sea and Chukchi Sea.</title>
        <authorList>
            <person name="Li C."/>
            <person name="Lai Q."/>
            <person name="Li G."/>
            <person name="Dong C."/>
            <person name="Wang J."/>
            <person name="Liao Y."/>
            <person name="Shao Z."/>
        </authorList>
    </citation>
    <scope>NUCLEOTIDE SEQUENCE [LARGE SCALE GENOMIC DNA]</scope>
    <source>
        <strain evidence="3 4">VP2</strain>
    </source>
</reference>
<name>A0A059FD53_9PROT</name>
<protein>
    <submittedName>
        <fullName evidence="3">Glyoxalase family protein</fullName>
    </submittedName>
</protein>
<dbReference type="InterPro" id="IPR025870">
    <property type="entry name" value="Glyoxalase-like_dom"/>
</dbReference>
<dbReference type="Proteomes" id="UP000024816">
    <property type="component" value="Unassembled WGS sequence"/>
</dbReference>
<comment type="caution">
    <text evidence="3">The sequence shown here is derived from an EMBL/GenBank/DDBJ whole genome shotgun (WGS) entry which is preliminary data.</text>
</comment>
<dbReference type="PANTHER" id="PTHR43048">
    <property type="entry name" value="METHYLMALONYL-COA EPIMERASE"/>
    <property type="match status" value="1"/>
</dbReference>
<dbReference type="CDD" id="cd06587">
    <property type="entry name" value="VOC"/>
    <property type="match status" value="1"/>
</dbReference>
<dbReference type="SUPFAM" id="SSF54593">
    <property type="entry name" value="Glyoxalase/Bleomycin resistance protein/Dihydroxybiphenyl dioxygenase"/>
    <property type="match status" value="1"/>
</dbReference>
<feature type="domain" description="VOC" evidence="2">
    <location>
        <begin position="160"/>
        <end position="284"/>
    </location>
</feature>
<keyword evidence="1" id="KW-0479">Metal-binding</keyword>
<organism evidence="3 4">
    <name type="scientific">Hyphomonas jannaschiana VP2</name>
    <dbReference type="NCBI Taxonomy" id="1280952"/>
    <lineage>
        <taxon>Bacteria</taxon>
        <taxon>Pseudomonadati</taxon>
        <taxon>Pseudomonadota</taxon>
        <taxon>Alphaproteobacteria</taxon>
        <taxon>Hyphomonadales</taxon>
        <taxon>Hyphomonadaceae</taxon>
        <taxon>Hyphomonas</taxon>
    </lineage>
</organism>
<dbReference type="InterPro" id="IPR037523">
    <property type="entry name" value="VOC_core"/>
</dbReference>
<dbReference type="PATRIC" id="fig|1280952.3.peg.1819"/>
<proteinExistence type="predicted"/>
<dbReference type="AlphaFoldDB" id="A0A059FD53"/>
<dbReference type="InterPro" id="IPR029068">
    <property type="entry name" value="Glyas_Bleomycin-R_OHBP_Dase"/>
</dbReference>
<dbReference type="PROSITE" id="PS51819">
    <property type="entry name" value="VOC"/>
    <property type="match status" value="2"/>
</dbReference>
<dbReference type="EMBL" id="ARYJ01000005">
    <property type="protein sequence ID" value="KCZ88517.1"/>
    <property type="molecule type" value="Genomic_DNA"/>
</dbReference>
<sequence length="284" mass="30761">MSQLVTGLDHIVLVVPEIDSGAAVYESLLGRPPVWRAEAEGGAATAIFKVANTSLELMAPAGDGPVADRLREIIEAEGPGLKTLAFGTADIETAHHKLTRRGMEPHEVIPGESTNRLDGTARSWKRFRCTDEQTAGVKTFLVQPDTPLPSQNDPEGAVISLDHIVIDTPNPDRALGLYGARLGLDLALDRNAPQWKTRFLFFRTGGLTFEVIHRLGETHDPAGPDRIWGLTWEVADLAAAHARLTEAGFNVSELRKGRKPGSSVFTVRDGTMGVPTLFIAHEPK</sequence>
<evidence type="ECO:0000313" key="4">
    <source>
        <dbReference type="Proteomes" id="UP000024816"/>
    </source>
</evidence>
<dbReference type="GO" id="GO:0046491">
    <property type="term" value="P:L-methylmalonyl-CoA metabolic process"/>
    <property type="evidence" value="ECO:0007669"/>
    <property type="project" value="TreeGrafter"/>
</dbReference>
<dbReference type="InterPro" id="IPR051785">
    <property type="entry name" value="MMCE/EMCE_epimerase"/>
</dbReference>
<accession>A0A059FD53</accession>
<dbReference type="PANTHER" id="PTHR43048:SF3">
    <property type="entry name" value="METHYLMALONYL-COA EPIMERASE, MITOCHONDRIAL"/>
    <property type="match status" value="1"/>
</dbReference>
<dbReference type="eggNOG" id="COG0346">
    <property type="taxonomic scope" value="Bacteria"/>
</dbReference>
<dbReference type="GO" id="GO:0046872">
    <property type="term" value="F:metal ion binding"/>
    <property type="evidence" value="ECO:0007669"/>
    <property type="project" value="UniProtKB-KW"/>
</dbReference>
<dbReference type="Pfam" id="PF13468">
    <property type="entry name" value="Glyoxalase_3"/>
    <property type="match status" value="1"/>
</dbReference>
<dbReference type="Gene3D" id="3.10.180.10">
    <property type="entry name" value="2,3-Dihydroxybiphenyl 1,2-Dioxygenase, domain 1"/>
    <property type="match status" value="2"/>
</dbReference>
<evidence type="ECO:0000313" key="3">
    <source>
        <dbReference type="EMBL" id="KCZ88517.1"/>
    </source>
</evidence>
<feature type="domain" description="VOC" evidence="2">
    <location>
        <begin position="7"/>
        <end position="144"/>
    </location>
</feature>